<gene>
    <name evidence="1" type="ORF">MILVUS5_LOCUS40920</name>
</gene>
<organism evidence="1 2">
    <name type="scientific">Trifolium pratense</name>
    <name type="common">Red clover</name>
    <dbReference type="NCBI Taxonomy" id="57577"/>
    <lineage>
        <taxon>Eukaryota</taxon>
        <taxon>Viridiplantae</taxon>
        <taxon>Streptophyta</taxon>
        <taxon>Embryophyta</taxon>
        <taxon>Tracheophyta</taxon>
        <taxon>Spermatophyta</taxon>
        <taxon>Magnoliopsida</taxon>
        <taxon>eudicotyledons</taxon>
        <taxon>Gunneridae</taxon>
        <taxon>Pentapetalae</taxon>
        <taxon>rosids</taxon>
        <taxon>fabids</taxon>
        <taxon>Fabales</taxon>
        <taxon>Fabaceae</taxon>
        <taxon>Papilionoideae</taxon>
        <taxon>50 kb inversion clade</taxon>
        <taxon>NPAAA clade</taxon>
        <taxon>Hologalegina</taxon>
        <taxon>IRL clade</taxon>
        <taxon>Trifolieae</taxon>
        <taxon>Trifolium</taxon>
    </lineage>
</organism>
<name>A0ACB0MBI1_TRIPR</name>
<dbReference type="EMBL" id="CASHSV030000823">
    <property type="protein sequence ID" value="CAJ2678670.1"/>
    <property type="molecule type" value="Genomic_DNA"/>
</dbReference>
<evidence type="ECO:0000313" key="1">
    <source>
        <dbReference type="EMBL" id="CAJ2678670.1"/>
    </source>
</evidence>
<keyword evidence="2" id="KW-1185">Reference proteome</keyword>
<sequence length="773" mass="85914">MDMNNLLSLPVPAVAPLLFLFILFWLRRSSSNTAVEAKKTPPEADGAWPLIGHLHLLSGSQPPHAILGKLADKYGPIFTLRLGVHRTLVISGYEMAKQCFTVNDRAFASRPKSIAFEILGYNFSMIGFSPYGSYWRTVRKISTVHVLSNQRIEILLKQVMESEIRVGQVNFRSVPVVKVKLWERENRLFQVVNPRDSKKVVADGSESRSGKKRAEVPKPAPARSQKGEEAKVMFPSSDTSDTSSSDESADFIGAIEEFLRARQSPHLYPPGPASGEGGSQVGKEAKIWPEEAKGKLAKGAPVPSTKHGWVSLRQRKRLFDMFDESVRGFKSVFYGVRPITTKGWNNFVRRGHRIDELGQEVLDEQGLPIEEDFARFPFYWRRDHYSMSTKEFVFTLGALSAEERADYKKLLEFVEGLPPFLLSDSNGEPLLGEDGRRLTCPKVIATKELLACDTSEELTVFWSTMTSGSAALRKARAAKNKREASSAATTSSAPQSPTASNVDRSKRIRLEEETSSRQDHVVVDLSGQDDPPLPGPHRLTAGVPADDFVLPPLYAHSELLTGVTKVKINPADEAILSDMGPEALRAEIAAQSMALLKLVEVATFLNGRECKYLEERDEARKELPSLQRRLAESEASCEVFREERKTLSANLKEAEERLKTMSEQRDNAVQKVDEQKVLIGELEGKLERLQVTGVVEDREKELDPQGEYASSSRADLIAKVQELESNMVAAAAFSFNNAVAQLRILNPGLIEEGLDEEKEVRNGAIVTPPDDEV</sequence>
<evidence type="ECO:0000313" key="2">
    <source>
        <dbReference type="Proteomes" id="UP001177021"/>
    </source>
</evidence>
<accession>A0ACB0MBI1</accession>
<proteinExistence type="predicted"/>
<protein>
    <submittedName>
        <fullName evidence="1">Uncharacterized protein</fullName>
    </submittedName>
</protein>
<comment type="caution">
    <text evidence="1">The sequence shown here is derived from an EMBL/GenBank/DDBJ whole genome shotgun (WGS) entry which is preliminary data.</text>
</comment>
<dbReference type="Proteomes" id="UP001177021">
    <property type="component" value="Unassembled WGS sequence"/>
</dbReference>
<reference evidence="1" key="1">
    <citation type="submission" date="2023-10" db="EMBL/GenBank/DDBJ databases">
        <authorList>
            <person name="Rodriguez Cubillos JULIANA M."/>
            <person name="De Vega J."/>
        </authorList>
    </citation>
    <scope>NUCLEOTIDE SEQUENCE</scope>
</reference>